<comment type="caution">
    <text evidence="2">The sequence shown here is derived from an EMBL/GenBank/DDBJ whole genome shotgun (WGS) entry which is preliminary data.</text>
</comment>
<reference evidence="2" key="1">
    <citation type="submission" date="2021-04" db="EMBL/GenBank/DDBJ databases">
        <authorList>
            <consortium name="Molecular Ecology Group"/>
        </authorList>
    </citation>
    <scope>NUCLEOTIDE SEQUENCE</scope>
</reference>
<protein>
    <submittedName>
        <fullName evidence="2">Uncharacterized protein</fullName>
    </submittedName>
</protein>
<dbReference type="EMBL" id="CAJHNH020001225">
    <property type="protein sequence ID" value="CAG5122101.1"/>
    <property type="molecule type" value="Genomic_DNA"/>
</dbReference>
<keyword evidence="3" id="KW-1185">Reference proteome</keyword>
<feature type="compositionally biased region" description="Low complexity" evidence="1">
    <location>
        <begin position="13"/>
        <end position="23"/>
    </location>
</feature>
<feature type="compositionally biased region" description="Low complexity" evidence="1">
    <location>
        <begin position="140"/>
        <end position="163"/>
    </location>
</feature>
<dbReference type="Proteomes" id="UP000678393">
    <property type="component" value="Unassembled WGS sequence"/>
</dbReference>
<evidence type="ECO:0000256" key="1">
    <source>
        <dbReference type="SAM" id="MobiDB-lite"/>
    </source>
</evidence>
<accession>A0A8S3Z4K6</accession>
<sequence length="264" mass="29051">CVLRPPSDDHQSDTSGETTTSDSGRGGSEEDIQLPPLPENCEDTSRIIFRSIGAGLKDSRFVQSDHPDSRDNDSIAFETFSPRTLPTAGGHSERLPTLARDVQTLNILDKHERRWLTKKSNLSYDAQNCLNHPSYILPSGKQQQHYHPQPQQQHSSSISGPGQYPQNIPDRGDPGVGSKKVTFQTDLTTQNLKTWDLCQKMNAQPAGMYLTPKGCHSSTAAQRIPCGSKSRNQDDDDNTTTSGSYTISPENDLEDILTVSFPVA</sequence>
<feature type="compositionally biased region" description="Polar residues" evidence="1">
    <location>
        <begin position="239"/>
        <end position="249"/>
    </location>
</feature>
<feature type="compositionally biased region" description="Basic and acidic residues" evidence="1">
    <location>
        <begin position="60"/>
        <end position="73"/>
    </location>
</feature>
<feature type="region of interest" description="Disordered" evidence="1">
    <location>
        <begin position="220"/>
        <end position="252"/>
    </location>
</feature>
<dbReference type="AlphaFoldDB" id="A0A8S3Z4K6"/>
<name>A0A8S3Z4K6_9EUPU</name>
<feature type="non-terminal residue" evidence="2">
    <location>
        <position position="264"/>
    </location>
</feature>
<feature type="region of interest" description="Disordered" evidence="1">
    <location>
        <begin position="1"/>
        <end position="40"/>
    </location>
</feature>
<organism evidence="2 3">
    <name type="scientific">Candidula unifasciata</name>
    <dbReference type="NCBI Taxonomy" id="100452"/>
    <lineage>
        <taxon>Eukaryota</taxon>
        <taxon>Metazoa</taxon>
        <taxon>Spiralia</taxon>
        <taxon>Lophotrochozoa</taxon>
        <taxon>Mollusca</taxon>
        <taxon>Gastropoda</taxon>
        <taxon>Heterobranchia</taxon>
        <taxon>Euthyneura</taxon>
        <taxon>Panpulmonata</taxon>
        <taxon>Eupulmonata</taxon>
        <taxon>Stylommatophora</taxon>
        <taxon>Helicina</taxon>
        <taxon>Helicoidea</taxon>
        <taxon>Geomitridae</taxon>
        <taxon>Candidula</taxon>
    </lineage>
</organism>
<dbReference type="OrthoDB" id="6138847at2759"/>
<feature type="region of interest" description="Disordered" evidence="1">
    <location>
        <begin position="60"/>
        <end position="94"/>
    </location>
</feature>
<evidence type="ECO:0000313" key="2">
    <source>
        <dbReference type="EMBL" id="CAG5122101.1"/>
    </source>
</evidence>
<gene>
    <name evidence="2" type="ORF">CUNI_LOCUS7659</name>
</gene>
<proteinExistence type="predicted"/>
<feature type="compositionally biased region" description="Basic and acidic residues" evidence="1">
    <location>
        <begin position="1"/>
        <end position="12"/>
    </location>
</feature>
<evidence type="ECO:0000313" key="3">
    <source>
        <dbReference type="Proteomes" id="UP000678393"/>
    </source>
</evidence>
<feature type="region of interest" description="Disordered" evidence="1">
    <location>
        <begin position="134"/>
        <end position="180"/>
    </location>
</feature>